<keyword evidence="1" id="KW-0812">Transmembrane</keyword>
<dbReference type="Proteomes" id="UP001341840">
    <property type="component" value="Unassembled WGS sequence"/>
</dbReference>
<gene>
    <name evidence="2" type="ORF">PIB30_051050</name>
</gene>
<keyword evidence="1" id="KW-0472">Membrane</keyword>
<proteinExistence type="predicted"/>
<keyword evidence="1" id="KW-1133">Transmembrane helix</keyword>
<reference evidence="2 3" key="1">
    <citation type="journal article" date="2023" name="Plants (Basel)">
        <title>Bridging the Gap: Combining Genomics and Transcriptomics Approaches to Understand Stylosanthes scabra, an Orphan Legume from the Brazilian Caatinga.</title>
        <authorList>
            <person name="Ferreira-Neto J.R.C."/>
            <person name="da Silva M.D."/>
            <person name="Binneck E."/>
            <person name="de Melo N.F."/>
            <person name="da Silva R.H."/>
            <person name="de Melo A.L.T.M."/>
            <person name="Pandolfi V."/>
            <person name="Bustamante F.O."/>
            <person name="Brasileiro-Vidal A.C."/>
            <person name="Benko-Iseppon A.M."/>
        </authorList>
    </citation>
    <scope>NUCLEOTIDE SEQUENCE [LARGE SCALE GENOMIC DNA]</scope>
    <source>
        <tissue evidence="2">Leaves</tissue>
    </source>
</reference>
<organism evidence="2 3">
    <name type="scientific">Stylosanthes scabra</name>
    <dbReference type="NCBI Taxonomy" id="79078"/>
    <lineage>
        <taxon>Eukaryota</taxon>
        <taxon>Viridiplantae</taxon>
        <taxon>Streptophyta</taxon>
        <taxon>Embryophyta</taxon>
        <taxon>Tracheophyta</taxon>
        <taxon>Spermatophyta</taxon>
        <taxon>Magnoliopsida</taxon>
        <taxon>eudicotyledons</taxon>
        <taxon>Gunneridae</taxon>
        <taxon>Pentapetalae</taxon>
        <taxon>rosids</taxon>
        <taxon>fabids</taxon>
        <taxon>Fabales</taxon>
        <taxon>Fabaceae</taxon>
        <taxon>Papilionoideae</taxon>
        <taxon>50 kb inversion clade</taxon>
        <taxon>dalbergioids sensu lato</taxon>
        <taxon>Dalbergieae</taxon>
        <taxon>Pterocarpus clade</taxon>
        <taxon>Stylosanthes</taxon>
    </lineage>
</organism>
<feature type="transmembrane region" description="Helical" evidence="1">
    <location>
        <begin position="77"/>
        <end position="101"/>
    </location>
</feature>
<evidence type="ECO:0000313" key="3">
    <source>
        <dbReference type="Proteomes" id="UP001341840"/>
    </source>
</evidence>
<protein>
    <submittedName>
        <fullName evidence="2">Uncharacterized protein</fullName>
    </submittedName>
</protein>
<comment type="caution">
    <text evidence="2">The sequence shown here is derived from an EMBL/GenBank/DDBJ whole genome shotgun (WGS) entry which is preliminary data.</text>
</comment>
<evidence type="ECO:0000256" key="1">
    <source>
        <dbReference type="SAM" id="Phobius"/>
    </source>
</evidence>
<accession>A0ABU6RI52</accession>
<keyword evidence="3" id="KW-1185">Reference proteome</keyword>
<name>A0ABU6RI52_9FABA</name>
<evidence type="ECO:0000313" key="2">
    <source>
        <dbReference type="EMBL" id="MED6123639.1"/>
    </source>
</evidence>
<dbReference type="EMBL" id="JASCZI010030565">
    <property type="protein sequence ID" value="MED6123639.1"/>
    <property type="molecule type" value="Genomic_DNA"/>
</dbReference>
<sequence>MGEATPHTSWRDSKSQLITSIINESVSWLKAIPNTHLPFWKSGKNMAFVGIEVKSGKPFTHKYDDSKERLHISIANLFFILVSISICSNSTTLVLFLFFLFQPTLVLGRVTIRSMLQYNVGNRDQ</sequence>